<evidence type="ECO:0000256" key="3">
    <source>
        <dbReference type="ARBA" id="ARBA00023004"/>
    </source>
</evidence>
<dbReference type="CDD" id="cd01335">
    <property type="entry name" value="Radical_SAM"/>
    <property type="match status" value="1"/>
</dbReference>
<protein>
    <submittedName>
        <fullName evidence="6">Radical SAM domain protein</fullName>
    </submittedName>
</protein>
<name>W6NJ56_CLOTY</name>
<dbReference type="InterPro" id="IPR013785">
    <property type="entry name" value="Aldolase_TIM"/>
</dbReference>
<dbReference type="GeneID" id="29420760"/>
<dbReference type="OrthoDB" id="9782387at2"/>
<dbReference type="GO" id="GO:0051536">
    <property type="term" value="F:iron-sulfur cluster binding"/>
    <property type="evidence" value="ECO:0007669"/>
    <property type="project" value="UniProtKB-KW"/>
</dbReference>
<evidence type="ECO:0000256" key="2">
    <source>
        <dbReference type="ARBA" id="ARBA00022723"/>
    </source>
</evidence>
<feature type="domain" description="Radical SAM core" evidence="5">
    <location>
        <begin position="69"/>
        <end position="202"/>
    </location>
</feature>
<accession>W6NJ56</accession>
<dbReference type="InterPro" id="IPR058240">
    <property type="entry name" value="rSAM_sf"/>
</dbReference>
<dbReference type="SFLD" id="SFLDS00029">
    <property type="entry name" value="Radical_SAM"/>
    <property type="match status" value="1"/>
</dbReference>
<keyword evidence="1" id="KW-0949">S-adenosyl-L-methionine</keyword>
<keyword evidence="4" id="KW-0411">Iron-sulfur</keyword>
<dbReference type="Proteomes" id="UP000019482">
    <property type="component" value="Unassembled WGS sequence"/>
</dbReference>
<dbReference type="InterPro" id="IPR007197">
    <property type="entry name" value="rSAM"/>
</dbReference>
<dbReference type="PANTHER" id="PTHR43524">
    <property type="entry name" value="RADICAL SAM SUPERFAMILY PROTEIN"/>
    <property type="match status" value="1"/>
</dbReference>
<comment type="caution">
    <text evidence="6">The sequence shown here is derived from an EMBL/GenBank/DDBJ whole genome shotgun (WGS) entry which is preliminary data.</text>
</comment>
<keyword evidence="2" id="KW-0479">Metal-binding</keyword>
<reference evidence="6 7" key="1">
    <citation type="journal article" date="2015" name="Genome Announc.">
        <title>Draft Genome Sequence of Clostridium tyrobutyricum Strain DIVETGP, Isolated from Cow's Milk for Grana Padano Production.</title>
        <authorList>
            <person name="Soggiu A."/>
            <person name="Piras C."/>
            <person name="Gaiarsa S."/>
            <person name="Sassera D."/>
            <person name="Roncada P."/>
            <person name="Bendixen E."/>
            <person name="Brasca M."/>
            <person name="Bonizzi L."/>
        </authorList>
    </citation>
    <scope>NUCLEOTIDE SEQUENCE [LARGE SCALE GENOMIC DNA]</scope>
    <source>
        <strain evidence="6 7">DIVETGP</strain>
    </source>
</reference>
<evidence type="ECO:0000313" key="6">
    <source>
        <dbReference type="EMBL" id="CDL92052.1"/>
    </source>
</evidence>
<sequence length="363" mass="40706">MEKSFNLSEYMNKSIENIVKNILKSSIKNPKETEFVIKYMLSVKAAENKRAVLESKGDHIPPFFMASIAANCNLHCKGCYARANKSCGDNLKNSEMSAERWGQIFNEAKEIGISFGLLLGGEPLTRREVIEKASAVKEMVFPIFTNGTLFDKSYINLFNKSRNLVPIISIEGNKDQTDARRGTGTYNSIMSAMTNLNKKTILFGCSITVTTENIMTVTSKEFVQKLYNKKARILVFVEYAPVDRSTENLTPTDKEHLILEENIEELRKEFKNMVLLSFPGDEKYMGGCLAAGRGFFHINANGGAEPCPLSPYSDVNLKECSLRTALKSPLFKKLRDNEMLIGEHDGGCLLFEKEDDVKALLDL</sequence>
<evidence type="ECO:0000313" key="7">
    <source>
        <dbReference type="Proteomes" id="UP000019482"/>
    </source>
</evidence>
<dbReference type="CDD" id="cd21128">
    <property type="entry name" value="SPASM_rSAM"/>
    <property type="match status" value="1"/>
</dbReference>
<keyword evidence="3" id="KW-0408">Iron</keyword>
<dbReference type="PANTHER" id="PTHR43524:SF1">
    <property type="entry name" value="RADICAL SAM SUPERFAMILY PROTEIN"/>
    <property type="match status" value="1"/>
</dbReference>
<dbReference type="GO" id="GO:0046872">
    <property type="term" value="F:metal ion binding"/>
    <property type="evidence" value="ECO:0007669"/>
    <property type="project" value="UniProtKB-KW"/>
</dbReference>
<dbReference type="AlphaFoldDB" id="W6NJ56"/>
<dbReference type="Gene3D" id="3.20.20.70">
    <property type="entry name" value="Aldolase class I"/>
    <property type="match status" value="1"/>
</dbReference>
<evidence type="ECO:0000256" key="4">
    <source>
        <dbReference type="ARBA" id="ARBA00023014"/>
    </source>
</evidence>
<gene>
    <name evidence="6" type="ORF">CTDIVETGP_2122</name>
</gene>
<dbReference type="RefSeq" id="WP_017752117.1">
    <property type="nucleotide sequence ID" value="NZ_CBXI010000040.1"/>
</dbReference>
<dbReference type="SFLD" id="SFLDG01067">
    <property type="entry name" value="SPASM/twitch_domain_containing"/>
    <property type="match status" value="1"/>
</dbReference>
<dbReference type="Pfam" id="PF04055">
    <property type="entry name" value="Radical_SAM"/>
    <property type="match status" value="1"/>
</dbReference>
<dbReference type="SUPFAM" id="SSF102114">
    <property type="entry name" value="Radical SAM enzymes"/>
    <property type="match status" value="1"/>
</dbReference>
<keyword evidence="7" id="KW-1185">Reference proteome</keyword>
<dbReference type="EMBL" id="CBXI010000040">
    <property type="protein sequence ID" value="CDL92052.1"/>
    <property type="molecule type" value="Genomic_DNA"/>
</dbReference>
<evidence type="ECO:0000256" key="1">
    <source>
        <dbReference type="ARBA" id="ARBA00022691"/>
    </source>
</evidence>
<organism evidence="6 7">
    <name type="scientific">Clostridium tyrobutyricum DIVETGP</name>
    <dbReference type="NCBI Taxonomy" id="1408889"/>
    <lineage>
        <taxon>Bacteria</taxon>
        <taxon>Bacillati</taxon>
        <taxon>Bacillota</taxon>
        <taxon>Clostridia</taxon>
        <taxon>Eubacteriales</taxon>
        <taxon>Clostridiaceae</taxon>
        <taxon>Clostridium</taxon>
    </lineage>
</organism>
<dbReference type="GO" id="GO:0003824">
    <property type="term" value="F:catalytic activity"/>
    <property type="evidence" value="ECO:0007669"/>
    <property type="project" value="InterPro"/>
</dbReference>
<evidence type="ECO:0000259" key="5">
    <source>
        <dbReference type="Pfam" id="PF04055"/>
    </source>
</evidence>
<proteinExistence type="predicted"/>